<keyword evidence="7 11" id="KW-1133">Transmembrane helix</keyword>
<sequence length="381" mass="40103">MNDTKAADRKKKVDMRSYMMIIALIAIWIIFAITTEGVFITGRNISNLLTQMAGVTILGAGMVFVLLTGKIDLSVGALVTLTGVVAAVLMAWNGWATIPTILVVLAMGLGVGLLNGFITVYLKVPAFITTLGMQMVFQGVVIGIGKGVSIAPMADIYKQIGNGYIDTPIVIVLGAVCFLAYLTLTMSKRSRRRAAGLEMEKQGSMLGKMVLVAVGIAVFVWVLSLYKGLPIAVLLMIVLVVVLRFFAEKTKTGRHIYAVGGNEQAAYCAGINVNKTNMITFVICSMMAVVAGIVITSRLNCGSATSGDMKELDAIAAAVIGGCSLSGGKGRVVGAILGAIIMASLDNGMSMLGIEAFWQYMVKGAILIIAVALDATSQKAK</sequence>
<protein>
    <recommendedName>
        <fullName evidence="10">Xylose transport system permease protein XylH</fullName>
    </recommendedName>
</protein>
<dbReference type="GO" id="GO:0022857">
    <property type="term" value="F:transmembrane transporter activity"/>
    <property type="evidence" value="ECO:0007669"/>
    <property type="project" value="InterPro"/>
</dbReference>
<feature type="transmembrane region" description="Helical" evidence="11">
    <location>
        <begin position="21"/>
        <end position="42"/>
    </location>
</feature>
<evidence type="ECO:0000256" key="8">
    <source>
        <dbReference type="ARBA" id="ARBA00023136"/>
    </source>
</evidence>
<evidence type="ECO:0000256" key="4">
    <source>
        <dbReference type="ARBA" id="ARBA00022519"/>
    </source>
</evidence>
<dbReference type="Proteomes" id="UP000034076">
    <property type="component" value="Unassembled WGS sequence"/>
</dbReference>
<dbReference type="PANTHER" id="PTHR32196">
    <property type="entry name" value="ABC TRANSPORTER PERMEASE PROTEIN YPHD-RELATED-RELATED"/>
    <property type="match status" value="1"/>
</dbReference>
<keyword evidence="3" id="KW-1003">Cell membrane</keyword>
<keyword evidence="6 11" id="KW-0812">Transmembrane</keyword>
<evidence type="ECO:0000256" key="7">
    <source>
        <dbReference type="ARBA" id="ARBA00022989"/>
    </source>
</evidence>
<feature type="transmembrane region" description="Helical" evidence="11">
    <location>
        <begin position="163"/>
        <end position="184"/>
    </location>
</feature>
<dbReference type="OrthoDB" id="9813906at2"/>
<evidence type="ECO:0000313" key="13">
    <source>
        <dbReference type="Proteomes" id="UP000034076"/>
    </source>
</evidence>
<comment type="subcellular location">
    <subcellularLocation>
        <location evidence="1">Cell membrane</location>
        <topology evidence="1">Multi-pass membrane protein</topology>
    </subcellularLocation>
</comment>
<evidence type="ECO:0000256" key="5">
    <source>
        <dbReference type="ARBA" id="ARBA00022597"/>
    </source>
</evidence>
<proteinExistence type="predicted"/>
<feature type="transmembrane region" description="Helical" evidence="11">
    <location>
        <begin position="205"/>
        <end position="223"/>
    </location>
</feature>
<evidence type="ECO:0000256" key="9">
    <source>
        <dbReference type="ARBA" id="ARBA00035611"/>
    </source>
</evidence>
<dbReference type="PANTHER" id="PTHR32196:SF32">
    <property type="entry name" value="XYLOSE TRANSPORT SYSTEM PERMEASE PROTEIN XYLH"/>
    <property type="match status" value="1"/>
</dbReference>
<dbReference type="InterPro" id="IPR001851">
    <property type="entry name" value="ABC_transp_permease"/>
</dbReference>
<dbReference type="RefSeq" id="WP_046441834.1">
    <property type="nucleotide sequence ID" value="NZ_LAYJ01000013.1"/>
</dbReference>
<feature type="transmembrane region" description="Helical" evidence="11">
    <location>
        <begin position="279"/>
        <end position="299"/>
    </location>
</feature>
<name>A0A0M2NPT9_9FIRM</name>
<keyword evidence="8 11" id="KW-0472">Membrane</keyword>
<feature type="transmembrane region" description="Helical" evidence="11">
    <location>
        <begin position="136"/>
        <end position="157"/>
    </location>
</feature>
<dbReference type="CDD" id="cd06579">
    <property type="entry name" value="TM_PBP1_transp_AraH_like"/>
    <property type="match status" value="1"/>
</dbReference>
<evidence type="ECO:0000256" key="6">
    <source>
        <dbReference type="ARBA" id="ARBA00022692"/>
    </source>
</evidence>
<evidence type="ECO:0000256" key="3">
    <source>
        <dbReference type="ARBA" id="ARBA00022475"/>
    </source>
</evidence>
<feature type="transmembrane region" description="Helical" evidence="11">
    <location>
        <begin position="101"/>
        <end position="124"/>
    </location>
</feature>
<evidence type="ECO:0000313" key="12">
    <source>
        <dbReference type="EMBL" id="KKI52422.1"/>
    </source>
</evidence>
<dbReference type="EMBL" id="LAYJ01000013">
    <property type="protein sequence ID" value="KKI52422.1"/>
    <property type="molecule type" value="Genomic_DNA"/>
</dbReference>
<dbReference type="GO" id="GO:0005886">
    <property type="term" value="C:plasma membrane"/>
    <property type="evidence" value="ECO:0007669"/>
    <property type="project" value="UniProtKB-SubCell"/>
</dbReference>
<comment type="caution">
    <text evidence="12">The sequence shown here is derived from an EMBL/GenBank/DDBJ whole genome shotgun (WGS) entry which is preliminary data.</text>
</comment>
<dbReference type="PATRIC" id="fig|270498.16.peg.2251"/>
<organism evidence="12 13">
    <name type="scientific">Christensenella hongkongensis</name>
    <dbReference type="NCBI Taxonomy" id="270498"/>
    <lineage>
        <taxon>Bacteria</taxon>
        <taxon>Bacillati</taxon>
        <taxon>Bacillota</taxon>
        <taxon>Clostridia</taxon>
        <taxon>Christensenellales</taxon>
        <taxon>Christensenellaceae</taxon>
        <taxon>Christensenella</taxon>
    </lineage>
</organism>
<comment type="function">
    <text evidence="9">Part of the binding-protein-dependent transport system for D-xylose. Probably responsible for the translocation of the substrate across the membrane.</text>
</comment>
<keyword evidence="2" id="KW-0813">Transport</keyword>
<evidence type="ECO:0000256" key="2">
    <source>
        <dbReference type="ARBA" id="ARBA00022448"/>
    </source>
</evidence>
<accession>A0A0M2NPT9</accession>
<feature type="transmembrane region" description="Helical" evidence="11">
    <location>
        <begin position="48"/>
        <end position="68"/>
    </location>
</feature>
<reference evidence="12 13" key="1">
    <citation type="submission" date="2015-04" db="EMBL/GenBank/DDBJ databases">
        <title>Draft genome sequence of bacteremic isolate Catabacter hongkongensis type strain HKU16T.</title>
        <authorList>
            <person name="Lau S.K."/>
            <person name="Teng J.L."/>
            <person name="Huang Y."/>
            <person name="Curreem S.O."/>
            <person name="Tsui S.K."/>
            <person name="Woo P.C."/>
        </authorList>
    </citation>
    <scope>NUCLEOTIDE SEQUENCE [LARGE SCALE GENOMIC DNA]</scope>
    <source>
        <strain evidence="12 13">HKU16</strain>
    </source>
</reference>
<keyword evidence="5" id="KW-0762">Sugar transport</keyword>
<feature type="transmembrane region" description="Helical" evidence="11">
    <location>
        <begin position="75"/>
        <end position="95"/>
    </location>
</feature>
<keyword evidence="13" id="KW-1185">Reference proteome</keyword>
<keyword evidence="4" id="KW-0997">Cell inner membrane</keyword>
<evidence type="ECO:0000256" key="10">
    <source>
        <dbReference type="ARBA" id="ARBA00035686"/>
    </source>
</evidence>
<evidence type="ECO:0000256" key="11">
    <source>
        <dbReference type="SAM" id="Phobius"/>
    </source>
</evidence>
<evidence type="ECO:0000256" key="1">
    <source>
        <dbReference type="ARBA" id="ARBA00004651"/>
    </source>
</evidence>
<dbReference type="STRING" id="270498.CHK_0039"/>
<feature type="transmembrane region" description="Helical" evidence="11">
    <location>
        <begin position="357"/>
        <end position="376"/>
    </location>
</feature>
<dbReference type="AlphaFoldDB" id="A0A0M2NPT9"/>
<gene>
    <name evidence="12" type="ORF">CHK_0039</name>
</gene>
<dbReference type="Pfam" id="PF02653">
    <property type="entry name" value="BPD_transp_2"/>
    <property type="match status" value="1"/>
</dbReference>
<feature type="transmembrane region" description="Helical" evidence="11">
    <location>
        <begin position="229"/>
        <end position="247"/>
    </location>
</feature>